<accession>A0ABP7PU73</accession>
<reference evidence="2" key="1">
    <citation type="journal article" date="2019" name="Int. J. Syst. Evol. Microbiol.">
        <title>The Global Catalogue of Microorganisms (GCM) 10K type strain sequencing project: providing services to taxonomists for standard genome sequencing and annotation.</title>
        <authorList>
            <consortium name="The Broad Institute Genomics Platform"/>
            <consortium name="The Broad Institute Genome Sequencing Center for Infectious Disease"/>
            <person name="Wu L."/>
            <person name="Ma J."/>
        </authorList>
    </citation>
    <scope>NUCLEOTIDE SEQUENCE [LARGE SCALE GENOMIC DNA]</scope>
    <source>
        <strain evidence="2">JCM 17338</strain>
    </source>
</reference>
<comment type="caution">
    <text evidence="1">The sequence shown here is derived from an EMBL/GenBank/DDBJ whole genome shotgun (WGS) entry which is preliminary data.</text>
</comment>
<dbReference type="EMBL" id="BAABAK010000011">
    <property type="protein sequence ID" value="GAA3971277.1"/>
    <property type="molecule type" value="Genomic_DNA"/>
</dbReference>
<dbReference type="Proteomes" id="UP001501081">
    <property type="component" value="Unassembled WGS sequence"/>
</dbReference>
<evidence type="ECO:0000313" key="2">
    <source>
        <dbReference type="Proteomes" id="UP001501081"/>
    </source>
</evidence>
<dbReference type="RefSeq" id="WP_344767450.1">
    <property type="nucleotide sequence ID" value="NZ_BAABAK010000011.1"/>
</dbReference>
<proteinExistence type="predicted"/>
<evidence type="ECO:0000313" key="1">
    <source>
        <dbReference type="EMBL" id="GAA3971277.1"/>
    </source>
</evidence>
<name>A0ABP7PU73_9SPHI</name>
<protein>
    <submittedName>
        <fullName evidence="1">Uncharacterized protein</fullName>
    </submittedName>
</protein>
<organism evidence="1 2">
    <name type="scientific">Pedobacter ginsengiterrae</name>
    <dbReference type="NCBI Taxonomy" id="871696"/>
    <lineage>
        <taxon>Bacteria</taxon>
        <taxon>Pseudomonadati</taxon>
        <taxon>Bacteroidota</taxon>
        <taxon>Sphingobacteriia</taxon>
        <taxon>Sphingobacteriales</taxon>
        <taxon>Sphingobacteriaceae</taxon>
        <taxon>Pedobacter</taxon>
    </lineage>
</organism>
<gene>
    <name evidence="1" type="ORF">GCM10022246_24710</name>
</gene>
<sequence>MNNNLIVQYKILFENKVFDWGMSNREIMKVVDTSNSSLTYFLNDWHRIPEIDESLLPDIESALENPALEIDTGATVIDIMIQNNVVNFFDSEGFHSTMPLQDFKEIVIGWKEFLMSKPLPGRIK</sequence>
<keyword evidence="2" id="KW-1185">Reference proteome</keyword>